<evidence type="ECO:0000256" key="1">
    <source>
        <dbReference type="ARBA" id="ARBA00004251"/>
    </source>
</evidence>
<evidence type="ECO:0000256" key="5">
    <source>
        <dbReference type="ARBA" id="ARBA00022737"/>
    </source>
</evidence>
<keyword evidence="6 11" id="KW-0106">Calcium</keyword>
<keyword evidence="3 13" id="KW-0812">Transmembrane</keyword>
<keyword evidence="17" id="KW-1185">Reference proteome</keyword>
<dbReference type="FunFam" id="2.60.40.60:FF:000263">
    <property type="entry name" value="LOW QUALITY PROTEIN: protocadherin-23"/>
    <property type="match status" value="2"/>
</dbReference>
<dbReference type="FunFam" id="2.60.40.60:FF:000620">
    <property type="entry name" value="Uncharacterized protein"/>
    <property type="match status" value="1"/>
</dbReference>
<organism evidence="16 17">
    <name type="scientific">Daphnia galeata</name>
    <dbReference type="NCBI Taxonomy" id="27404"/>
    <lineage>
        <taxon>Eukaryota</taxon>
        <taxon>Metazoa</taxon>
        <taxon>Ecdysozoa</taxon>
        <taxon>Arthropoda</taxon>
        <taxon>Crustacea</taxon>
        <taxon>Branchiopoda</taxon>
        <taxon>Diplostraca</taxon>
        <taxon>Cladocera</taxon>
        <taxon>Anomopoda</taxon>
        <taxon>Daphniidae</taxon>
        <taxon>Daphnia</taxon>
    </lineage>
</organism>
<dbReference type="FunFam" id="2.60.40.60:FF:000378">
    <property type="entry name" value="Cadherin-87A"/>
    <property type="match status" value="1"/>
</dbReference>
<evidence type="ECO:0000259" key="15">
    <source>
        <dbReference type="PROSITE" id="PS50268"/>
    </source>
</evidence>
<dbReference type="OrthoDB" id="9990384at2759"/>
<feature type="domain" description="Cadherin" evidence="15">
    <location>
        <begin position="922"/>
        <end position="1021"/>
    </location>
</feature>
<feature type="domain" description="Cadherin" evidence="15">
    <location>
        <begin position="1357"/>
        <end position="1478"/>
    </location>
</feature>
<dbReference type="EMBL" id="CAKKLH010000313">
    <property type="protein sequence ID" value="CAH0111290.1"/>
    <property type="molecule type" value="Genomic_DNA"/>
</dbReference>
<feature type="domain" description="Cadherin" evidence="15">
    <location>
        <begin position="355"/>
        <end position="469"/>
    </location>
</feature>
<feature type="domain" description="Cadherin" evidence="15">
    <location>
        <begin position="1479"/>
        <end position="1601"/>
    </location>
</feature>
<evidence type="ECO:0000256" key="2">
    <source>
        <dbReference type="ARBA" id="ARBA00022475"/>
    </source>
</evidence>
<dbReference type="FunFam" id="2.60.40.60:FF:000098">
    <property type="entry name" value="cadherin-23 isoform X1"/>
    <property type="match status" value="1"/>
</dbReference>
<evidence type="ECO:0000256" key="7">
    <source>
        <dbReference type="ARBA" id="ARBA00022889"/>
    </source>
</evidence>
<dbReference type="Pfam" id="PF00028">
    <property type="entry name" value="Cadherin"/>
    <property type="match status" value="11"/>
</dbReference>
<dbReference type="PROSITE" id="PS00232">
    <property type="entry name" value="CADHERIN_1"/>
    <property type="match status" value="5"/>
</dbReference>
<evidence type="ECO:0000256" key="14">
    <source>
        <dbReference type="SAM" id="SignalP"/>
    </source>
</evidence>
<keyword evidence="7" id="KW-0130">Cell adhesion</keyword>
<evidence type="ECO:0000256" key="6">
    <source>
        <dbReference type="ARBA" id="ARBA00022837"/>
    </source>
</evidence>
<dbReference type="Gene3D" id="2.60.40.60">
    <property type="entry name" value="Cadherins"/>
    <property type="match status" value="13"/>
</dbReference>
<comment type="subcellular location">
    <subcellularLocation>
        <location evidence="1">Cell membrane</location>
        <topology evidence="1">Single-pass type I membrane protein</topology>
    </subcellularLocation>
</comment>
<feature type="domain" description="Cadherin" evidence="15">
    <location>
        <begin position="1239"/>
        <end position="1350"/>
    </location>
</feature>
<keyword evidence="8 13" id="KW-1133">Transmembrane helix</keyword>
<sequence length="1894" mass="207585">MFQSLVWIVTICSVCWAQTENSPSTLVFTADMNQHVVSETTQTGTVVYTLRASPSGGATEPVKSDESDGLSNNVTNSGSLRFFIRGTEAFTVNEATGEVTLSQPLDRETTDSIKLMVGVSDESGDSVEIPITVIVSDENDNPPTFSQASYDGSLSGAAILEEFIVNDADVVGEIIEVTCADNAAICDHVDIVSKLSSASLFRGSVVARKPLDAVELGTKLSFTLIANDGVHTSRAEVKILVPVTSREEVRPVYTGPLTGIVSEGDDIGTLVLTLAAEVVGGGSVTYQLVENTGDLFELDSNSGELRTARAIDRESVALNGFLPVTIRATARNGQSVEQVLTVIVEDVNDEPPRFNQNEYFALIHENLPSGTPLSGLNIVATDRDSNLNAMFELELIDSSGLFVVEPTSGVGSTNVGIRLAKGPLDYENPNQHKFILLIMARESQSKERLSSTCTVIVTVQDENDNPPVFERELYALSVSEEASNETEIGIVAATDRDSGLYGQKGFKYELLFGDQRTNETLFNVDPSTGQIRVSECPTPGRAPCLDHEARSAYFLILRVTDDEGRGNSALVPLRIDLRDINDNPPVFELLVFHASIDEGATKFDPPFKVRARDEDSISVLTYSIIDGDPTRMFFMDAKTGEVRVNKPIEVNSSQVATEEFSLNILVSDGTKRDTAILKISIRDVNNHQPIFLQEIYNVSISELLLPGSNVTQVSAKDADFGENARLSYKIERASYNKFQIDPDTGVIKVTQPLDFDRQSTYSLQVVAVDNGWPALTGSAAVLVNVQDKNNHPPKFVPISQHAQATETAKLNSVIHTLSAVDRDALPGSLRYSLVEPITAVDRDGRDVKTNSMFKSFFGVKADTGDIFVKDNLDRGVAAVVTMTTLVTDSSADPQQQSKGLITITILDVNEHPPEFSKPRNSEEPFINLLVAEEQPIGSIVGKITATDPDSPIDRYEFLPPHPFFDIDGRSGVVTNKQRLDYEASPEFNLTVVAHDAGIPSLSSMAQVKVTLININDLSPVFSSKSYDARIPEHSAAGTAVLTVSATDGDAGSFGLITYSLTGENAKYFTIDASGTITVTDPGGLDRERSPSLTLLVAASDLAPPGARRTTIMPVEIQFEDINDNQPKFLDNTYRATVAETVPLVPAPPIVQITAIDNDAGMNSALRYTIIEGNEDGLFTLDSVTGILYPFQSLTNRSREYTLSVEVRDLNGTGTNFDRATVKINVQSVNQNKPKFIVPSLANATIRIPENSKDEDHLVLVLKAEDTDAGDNGRVTYHIRVGEQLVKETPEFQLDPNSGELRTRLKLDRETQSSFELLLVAKDQGGPTTSYETLRLLTVMVEDENDNEPEFPVERRSKVAPYHFRIEENVRPDTAVGQVQAFDADTGPNAKIYYHILAGNEGNWFYIDRTHGFVYNRVVLDREIRHTYDLLVKATNDHQYLTTQISDAEREKRQAMDHDPSIAQVHIDVVDINDNPPHFERETFYAGVDYSSNSDKLLLQIHASDPDFGINGSLSYFIRSSNLFHMGSQISSGSVVPSPFHVTTDGRLLTESLMAEYNQDRFVLEVVAREEAPPFREDTANVHLWVYEPNQLSMIVVAKPLERAVIERELLGDELRNATQLLIVIDEMRHHVEDDGSLNKNKTDVYVHGVDRGGNNTIAPVSEVLRAIDLHYDVLRSFNDTAIVNVVSATAAPRKAILEPAIMALIALLVVLFVGFVMVIFTCCCIRNWDVVAANYQQESNNKSGTSTVNRERMLSTIHRTHPASVSHSPSELLNSTENPLWIDKYVKPYEEQELSMRVAPDLESPIRMGGASNNANGADQANPYATIQKPRRALPSIHLGEEVGESSDYATIGGSPNNKYPTSRDTQIILASGSSTPHLMMNQNGEPILVADLI</sequence>
<feature type="domain" description="Cadherin" evidence="15">
    <location>
        <begin position="1129"/>
        <end position="1235"/>
    </location>
</feature>
<dbReference type="InterPro" id="IPR002126">
    <property type="entry name" value="Cadherin-like_dom"/>
</dbReference>
<evidence type="ECO:0000313" key="17">
    <source>
        <dbReference type="Proteomes" id="UP000789390"/>
    </source>
</evidence>
<comment type="caution">
    <text evidence="16">The sequence shown here is derived from an EMBL/GenBank/DDBJ whole genome shotgun (WGS) entry which is preliminary data.</text>
</comment>
<evidence type="ECO:0000256" key="8">
    <source>
        <dbReference type="ARBA" id="ARBA00022989"/>
    </source>
</evidence>
<feature type="domain" description="Cadherin" evidence="15">
    <location>
        <begin position="470"/>
        <end position="587"/>
    </location>
</feature>
<proteinExistence type="predicted"/>
<evidence type="ECO:0000256" key="10">
    <source>
        <dbReference type="ARBA" id="ARBA00059331"/>
    </source>
</evidence>
<dbReference type="InterPro" id="IPR020894">
    <property type="entry name" value="Cadherin_CS"/>
</dbReference>
<dbReference type="FunFam" id="2.60.40.60:FF:000026">
    <property type="entry name" value="FAT atypical cadherin 1"/>
    <property type="match status" value="1"/>
</dbReference>
<protein>
    <recommendedName>
        <fullName evidence="15">Cadherin domain-containing protein</fullName>
    </recommendedName>
</protein>
<dbReference type="InterPro" id="IPR015919">
    <property type="entry name" value="Cadherin-like_sf"/>
</dbReference>
<dbReference type="CDD" id="cd11304">
    <property type="entry name" value="Cadherin_repeat"/>
    <property type="match status" value="13"/>
</dbReference>
<evidence type="ECO:0000256" key="3">
    <source>
        <dbReference type="ARBA" id="ARBA00022692"/>
    </source>
</evidence>
<name>A0A8J2WPV9_9CRUS</name>
<feature type="chain" id="PRO_5035223004" description="Cadherin domain-containing protein" evidence="14">
    <location>
        <begin position="18"/>
        <end position="1894"/>
    </location>
</feature>
<evidence type="ECO:0000256" key="4">
    <source>
        <dbReference type="ARBA" id="ARBA00022729"/>
    </source>
</evidence>
<keyword evidence="9 13" id="KW-0472">Membrane</keyword>
<feature type="domain" description="Cadherin" evidence="15">
    <location>
        <begin position="1022"/>
        <end position="1128"/>
    </location>
</feature>
<dbReference type="GO" id="GO:0005509">
    <property type="term" value="F:calcium ion binding"/>
    <property type="evidence" value="ECO:0007669"/>
    <property type="project" value="UniProtKB-UniRule"/>
</dbReference>
<feature type="domain" description="Cadherin" evidence="15">
    <location>
        <begin position="692"/>
        <end position="795"/>
    </location>
</feature>
<comment type="function">
    <text evidence="10">Cadherins are calcium-dependent cell adhesion proteins. They preferentially interact with themselves in a homophilic manner in connecting cells.</text>
</comment>
<reference evidence="16" key="1">
    <citation type="submission" date="2021-11" db="EMBL/GenBank/DDBJ databases">
        <authorList>
            <person name="Schell T."/>
        </authorList>
    </citation>
    <scope>NUCLEOTIDE SEQUENCE</scope>
    <source>
        <strain evidence="16">M5</strain>
    </source>
</reference>
<dbReference type="Proteomes" id="UP000789390">
    <property type="component" value="Unassembled WGS sequence"/>
</dbReference>
<evidence type="ECO:0000256" key="12">
    <source>
        <dbReference type="SAM" id="MobiDB-lite"/>
    </source>
</evidence>
<dbReference type="SUPFAM" id="SSF49313">
    <property type="entry name" value="Cadherin-like"/>
    <property type="match status" value="13"/>
</dbReference>
<dbReference type="PROSITE" id="PS50268">
    <property type="entry name" value="CADHERIN_2"/>
    <property type="match status" value="13"/>
</dbReference>
<dbReference type="FunFam" id="2.60.40.60:FF:000020">
    <property type="entry name" value="Dachsous cadherin-related 1b"/>
    <property type="match status" value="1"/>
</dbReference>
<feature type="region of interest" description="Disordered" evidence="12">
    <location>
        <begin position="52"/>
        <end position="71"/>
    </location>
</feature>
<evidence type="ECO:0000256" key="11">
    <source>
        <dbReference type="PROSITE-ProRule" id="PRU00043"/>
    </source>
</evidence>
<accession>A0A8J2WPV9</accession>
<dbReference type="PRINTS" id="PR00205">
    <property type="entry name" value="CADHERIN"/>
</dbReference>
<evidence type="ECO:0000256" key="13">
    <source>
        <dbReference type="SAM" id="Phobius"/>
    </source>
</evidence>
<dbReference type="GO" id="GO:0060429">
    <property type="term" value="P:epithelium development"/>
    <property type="evidence" value="ECO:0007669"/>
    <property type="project" value="UniProtKB-ARBA"/>
</dbReference>
<dbReference type="PANTHER" id="PTHR24026">
    <property type="entry name" value="FAT ATYPICAL CADHERIN-RELATED"/>
    <property type="match status" value="1"/>
</dbReference>
<feature type="signal peptide" evidence="14">
    <location>
        <begin position="1"/>
        <end position="17"/>
    </location>
</feature>
<dbReference type="FunFam" id="2.60.40.60:FF:000813">
    <property type="entry name" value="Predicted protein"/>
    <property type="match status" value="1"/>
</dbReference>
<dbReference type="GO" id="GO:0007156">
    <property type="term" value="P:homophilic cell adhesion via plasma membrane adhesion molecules"/>
    <property type="evidence" value="ECO:0007669"/>
    <property type="project" value="InterPro"/>
</dbReference>
<keyword evidence="5" id="KW-0677">Repeat</keyword>
<dbReference type="SMART" id="SM00112">
    <property type="entry name" value="CA"/>
    <property type="match status" value="13"/>
</dbReference>
<dbReference type="GO" id="GO:0005886">
    <property type="term" value="C:plasma membrane"/>
    <property type="evidence" value="ECO:0007669"/>
    <property type="project" value="UniProtKB-SubCell"/>
</dbReference>
<feature type="domain" description="Cadherin" evidence="15">
    <location>
        <begin position="29"/>
        <end position="145"/>
    </location>
</feature>
<feature type="domain" description="Cadherin" evidence="15">
    <location>
        <begin position="588"/>
        <end position="691"/>
    </location>
</feature>
<dbReference type="PANTHER" id="PTHR24026:SF133">
    <property type="entry name" value="CADHERIN-RELATED FAMILY MEMBER 2"/>
    <property type="match status" value="1"/>
</dbReference>
<feature type="transmembrane region" description="Helical" evidence="13">
    <location>
        <begin position="1701"/>
        <end position="1725"/>
    </location>
</feature>
<evidence type="ECO:0000256" key="9">
    <source>
        <dbReference type="ARBA" id="ARBA00023136"/>
    </source>
</evidence>
<keyword evidence="2" id="KW-1003">Cell membrane</keyword>
<feature type="domain" description="Cadherin" evidence="15">
    <location>
        <begin position="253"/>
        <end position="354"/>
    </location>
</feature>
<gene>
    <name evidence="16" type="ORF">DGAL_LOCUS14930</name>
</gene>
<feature type="domain" description="Cadherin" evidence="15">
    <location>
        <begin position="796"/>
        <end position="915"/>
    </location>
</feature>
<dbReference type="GO" id="GO:0009653">
    <property type="term" value="P:anatomical structure morphogenesis"/>
    <property type="evidence" value="ECO:0007669"/>
    <property type="project" value="UniProtKB-ARBA"/>
</dbReference>
<keyword evidence="4 14" id="KW-0732">Signal</keyword>
<evidence type="ECO:0000313" key="16">
    <source>
        <dbReference type="EMBL" id="CAH0111290.1"/>
    </source>
</evidence>